<dbReference type="InterPro" id="IPR036912">
    <property type="entry name" value="HasA_haem-bd_sf"/>
</dbReference>
<dbReference type="RefSeq" id="WP_150096235.1">
    <property type="nucleotide sequence ID" value="NZ_VWPL01000004.1"/>
</dbReference>
<protein>
    <recommendedName>
        <fullName evidence="3">Calcium-binding protein</fullName>
    </recommendedName>
</protein>
<reference evidence="1 2" key="1">
    <citation type="submission" date="2019-09" db="EMBL/GenBank/DDBJ databases">
        <title>Draft Whole-Genome sequence of Blastochloris sulfoviridis DSM 729.</title>
        <authorList>
            <person name="Meyer T.E."/>
            <person name="Kyndt J.A."/>
        </authorList>
    </citation>
    <scope>NUCLEOTIDE SEQUENCE [LARGE SCALE GENOMIC DNA]</scope>
    <source>
        <strain evidence="1 2">DSM 729</strain>
    </source>
</reference>
<dbReference type="Gene3D" id="3.30.1500.10">
    <property type="entry name" value="Haem-binding HasA"/>
    <property type="match status" value="1"/>
</dbReference>
<organism evidence="1 2">
    <name type="scientific">Blastochloris sulfoviridis</name>
    <dbReference type="NCBI Taxonomy" id="50712"/>
    <lineage>
        <taxon>Bacteria</taxon>
        <taxon>Pseudomonadati</taxon>
        <taxon>Pseudomonadota</taxon>
        <taxon>Alphaproteobacteria</taxon>
        <taxon>Hyphomicrobiales</taxon>
        <taxon>Blastochloridaceae</taxon>
        <taxon>Blastochloris</taxon>
    </lineage>
</organism>
<accession>A0A5M6I3S8</accession>
<evidence type="ECO:0000313" key="2">
    <source>
        <dbReference type="Proteomes" id="UP000323886"/>
    </source>
</evidence>
<comment type="caution">
    <text evidence="1">The sequence shown here is derived from an EMBL/GenBank/DDBJ whole genome shotgun (WGS) entry which is preliminary data.</text>
</comment>
<dbReference type="SUPFAM" id="SSF54621">
    <property type="entry name" value="Heme-binding protein A (HasA)"/>
    <property type="match status" value="1"/>
</dbReference>
<proteinExistence type="predicted"/>
<gene>
    <name evidence="1" type="ORF">F1193_03240</name>
</gene>
<evidence type="ECO:0000313" key="1">
    <source>
        <dbReference type="EMBL" id="KAA5602866.1"/>
    </source>
</evidence>
<keyword evidence="2" id="KW-1185">Reference proteome</keyword>
<evidence type="ECO:0008006" key="3">
    <source>
        <dbReference type="Google" id="ProtNLM"/>
    </source>
</evidence>
<dbReference type="OrthoDB" id="8360768at2"/>
<sequence length="248" mass="26036">MVAKIYQTSASADLLGYLNDWAEDDPLSDHGTFSPATSPYEQWAGGGEVAGDYSVLLEGAFTYQQPAGFSGTAQTLTFGVDLSGDPSSGFSIGTEQLEIDLGGSSAAALNYAIYGLMGTGGTVNLSYLYSYFASTGTEQYGTSGNDKQYSFAGNDTFTGDAGNDTFVFDDGWGDDAITDFGDTSGDMDVLDFSAVSFITDVDDLVYTYSNYYDTTGVLTISDGTNTLTLAGYVGSDILELQSNGQLLA</sequence>
<dbReference type="SUPFAM" id="SSF51120">
    <property type="entry name" value="beta-Roll"/>
    <property type="match status" value="1"/>
</dbReference>
<name>A0A5M6I3S8_9HYPH</name>
<dbReference type="Proteomes" id="UP000323886">
    <property type="component" value="Unassembled WGS sequence"/>
</dbReference>
<dbReference type="InterPro" id="IPR011049">
    <property type="entry name" value="Serralysin-like_metalloprot_C"/>
</dbReference>
<dbReference type="EMBL" id="VWPL01000004">
    <property type="protein sequence ID" value="KAA5602866.1"/>
    <property type="molecule type" value="Genomic_DNA"/>
</dbReference>
<dbReference type="AlphaFoldDB" id="A0A5M6I3S8"/>